<evidence type="ECO:0000313" key="1">
    <source>
        <dbReference type="EMBL" id="UUX91982.1"/>
    </source>
</evidence>
<keyword evidence="2" id="KW-1185">Reference proteome</keyword>
<proteinExistence type="predicted"/>
<dbReference type="RefSeq" id="WP_257742133.1">
    <property type="nucleotide sequence ID" value="NZ_CP096115.1"/>
</dbReference>
<protein>
    <submittedName>
        <fullName evidence="1">Uncharacterized protein</fullName>
    </submittedName>
</protein>
<sequence length="66" mass="7463">MNGLKGLPPDELKNFRSTTALCGSQRQVWCCMPWRSEMPYLSGTAAKHLKSHKITEDYLYSNSAGR</sequence>
<organism evidence="1 2">
    <name type="scientific">Methanoplanus endosymbiosus</name>
    <dbReference type="NCBI Taxonomy" id="33865"/>
    <lineage>
        <taxon>Archaea</taxon>
        <taxon>Methanobacteriati</taxon>
        <taxon>Methanobacteriota</taxon>
        <taxon>Stenosarchaea group</taxon>
        <taxon>Methanomicrobia</taxon>
        <taxon>Methanomicrobiales</taxon>
        <taxon>Methanomicrobiaceae</taxon>
        <taxon>Methanoplanus</taxon>
    </lineage>
</organism>
<gene>
    <name evidence="1" type="ORF">L6E24_11530</name>
</gene>
<dbReference type="KEGG" id="mend:L6E24_11530"/>
<reference evidence="1" key="1">
    <citation type="submission" date="2022-04" db="EMBL/GenBank/DDBJ databases">
        <title>Complete genome of Methanoplanus endosymbiosus DSM 3599.</title>
        <authorList>
            <person name="Chen S.-C."/>
            <person name="You Y.-T."/>
            <person name="Zhou Y.-Z."/>
            <person name="Lai M.-C."/>
        </authorList>
    </citation>
    <scope>NUCLEOTIDE SEQUENCE</scope>
    <source>
        <strain evidence="1">DSM 3599</strain>
    </source>
</reference>
<dbReference type="Proteomes" id="UP001060368">
    <property type="component" value="Chromosome"/>
</dbReference>
<dbReference type="GeneID" id="74308341"/>
<accession>A0A9E7PMC9</accession>
<evidence type="ECO:0000313" key="2">
    <source>
        <dbReference type="Proteomes" id="UP001060368"/>
    </source>
</evidence>
<dbReference type="AlphaFoldDB" id="A0A9E7PMC9"/>
<dbReference type="EMBL" id="CP096115">
    <property type="protein sequence ID" value="UUX91982.1"/>
    <property type="molecule type" value="Genomic_DNA"/>
</dbReference>
<name>A0A9E7PMC9_9EURY</name>